<dbReference type="EMBL" id="BABT02000028">
    <property type="protein sequence ID" value="GAA94116.1"/>
    <property type="molecule type" value="Genomic_DNA"/>
</dbReference>
<dbReference type="Proteomes" id="UP000009131">
    <property type="component" value="Unassembled WGS sequence"/>
</dbReference>
<dbReference type="HOGENOM" id="CLU_1540441_0_0_1"/>
<gene>
    <name evidence="2" type="primary">Mo00763</name>
    <name evidence="2" type="ORF">E5Q_00763</name>
</gene>
<reference evidence="2 3" key="2">
    <citation type="journal article" date="2012" name="Open Biol.">
        <title>Characteristics of nucleosomes and linker DNA regions on the genome of the basidiomycete Mixia osmundae revealed by mono- and dinucleosome mapping.</title>
        <authorList>
            <person name="Nishida H."/>
            <person name="Kondo S."/>
            <person name="Matsumoto T."/>
            <person name="Suzuki Y."/>
            <person name="Yoshikawa H."/>
            <person name="Taylor T.D."/>
            <person name="Sugiyama J."/>
        </authorList>
    </citation>
    <scope>NUCLEOTIDE SEQUENCE [LARGE SCALE GENOMIC DNA]</scope>
    <source>
        <strain evidence="3">CBS 9802 / IAM 14324 / JCM 22182 / KY 12970</strain>
    </source>
</reference>
<evidence type="ECO:0000313" key="3">
    <source>
        <dbReference type="Proteomes" id="UP000009131"/>
    </source>
</evidence>
<keyword evidence="3" id="KW-1185">Reference proteome</keyword>
<comment type="caution">
    <text evidence="2">The sequence shown here is derived from an EMBL/GenBank/DDBJ whole genome shotgun (WGS) entry which is preliminary data.</text>
</comment>
<reference evidence="2 3" key="1">
    <citation type="journal article" date="2011" name="J. Gen. Appl. Microbiol.">
        <title>Draft genome sequencing of the enigmatic basidiomycete Mixia osmundae.</title>
        <authorList>
            <person name="Nishida H."/>
            <person name="Nagatsuka Y."/>
            <person name="Sugiyama J."/>
        </authorList>
    </citation>
    <scope>NUCLEOTIDE SEQUENCE [LARGE SCALE GENOMIC DNA]</scope>
    <source>
        <strain evidence="3">CBS 9802 / IAM 14324 / JCM 22182 / KY 12970</strain>
    </source>
</reference>
<dbReference type="InParanoid" id="G7DU56"/>
<sequence length="174" mass="19532">MFFWTSIWLFSLSVGSKPIKQRLSAPQSAPTMTELDLQRRILPFQRTYTIEISFSTRCEFSTAMLPGVFESAPVRVSSTCRKPLYGSLSCGFETNPELTISRFRAEFTVKPSDSNKMIWVPKSFFKLHSTPAGSIYSPPPSFCNRLHTAPPDAVATCEPVQGRIFLVDPGPYTH</sequence>
<name>G7DU56_MIXOS</name>
<proteinExistence type="predicted"/>
<dbReference type="AlphaFoldDB" id="G7DU56"/>
<protein>
    <recommendedName>
        <fullName evidence="4">Ubiquitin 3 binding protein But2 C-terminal domain-containing protein</fullName>
    </recommendedName>
</protein>
<evidence type="ECO:0000313" key="2">
    <source>
        <dbReference type="EMBL" id="GAA94116.1"/>
    </source>
</evidence>
<keyword evidence="1" id="KW-0732">Signal</keyword>
<evidence type="ECO:0000256" key="1">
    <source>
        <dbReference type="SAM" id="SignalP"/>
    </source>
</evidence>
<evidence type="ECO:0008006" key="4">
    <source>
        <dbReference type="Google" id="ProtNLM"/>
    </source>
</evidence>
<accession>G7DU56</accession>
<organism evidence="2 3">
    <name type="scientific">Mixia osmundae (strain CBS 9802 / IAM 14324 / JCM 22182 / KY 12970)</name>
    <dbReference type="NCBI Taxonomy" id="764103"/>
    <lineage>
        <taxon>Eukaryota</taxon>
        <taxon>Fungi</taxon>
        <taxon>Dikarya</taxon>
        <taxon>Basidiomycota</taxon>
        <taxon>Pucciniomycotina</taxon>
        <taxon>Mixiomycetes</taxon>
        <taxon>Mixiales</taxon>
        <taxon>Mixiaceae</taxon>
        <taxon>Mixia</taxon>
    </lineage>
</organism>
<feature type="signal peptide" evidence="1">
    <location>
        <begin position="1"/>
        <end position="16"/>
    </location>
</feature>
<feature type="chain" id="PRO_5003492322" description="Ubiquitin 3 binding protein But2 C-terminal domain-containing protein" evidence="1">
    <location>
        <begin position="17"/>
        <end position="174"/>
    </location>
</feature>